<dbReference type="PANTHER" id="PTHR43398">
    <property type="entry name" value="DOLICHOL-PHOSPHATE MANNOSYLTRANSFERASE SUBUNIT 1"/>
    <property type="match status" value="1"/>
</dbReference>
<dbReference type="Gene3D" id="3.90.550.10">
    <property type="entry name" value="Spore Coat Polysaccharide Biosynthesis Protein SpsA, Chain A"/>
    <property type="match status" value="1"/>
</dbReference>
<evidence type="ECO:0000259" key="4">
    <source>
        <dbReference type="Pfam" id="PF00535"/>
    </source>
</evidence>
<comment type="similarity">
    <text evidence="1">Belongs to the glycosyltransferase 2 family.</text>
</comment>
<evidence type="ECO:0000256" key="1">
    <source>
        <dbReference type="ARBA" id="ARBA00006739"/>
    </source>
</evidence>
<gene>
    <name evidence="5" type="ORF">ETU37_21710</name>
</gene>
<dbReference type="CDD" id="cd04179">
    <property type="entry name" value="DPM_DPG-synthase_like"/>
    <property type="match status" value="1"/>
</dbReference>
<dbReference type="EMBL" id="SDPU01000035">
    <property type="protein sequence ID" value="RYU09649.1"/>
    <property type="molecule type" value="Genomic_DNA"/>
</dbReference>
<accession>A0A4Q5IXJ8</accession>
<comment type="caution">
    <text evidence="5">The sequence shown here is derived from an EMBL/GenBank/DDBJ whole genome shotgun (WGS) entry which is preliminary data.</text>
</comment>
<dbReference type="OrthoDB" id="3177103at2"/>
<keyword evidence="2" id="KW-0328">Glycosyltransferase</keyword>
<evidence type="ECO:0000313" key="5">
    <source>
        <dbReference type="EMBL" id="RYU09649.1"/>
    </source>
</evidence>
<dbReference type="GO" id="GO:0004582">
    <property type="term" value="F:dolichyl-phosphate beta-D-mannosyltransferase activity"/>
    <property type="evidence" value="ECO:0007669"/>
    <property type="project" value="InterPro"/>
</dbReference>
<evidence type="ECO:0000256" key="3">
    <source>
        <dbReference type="ARBA" id="ARBA00022679"/>
    </source>
</evidence>
<dbReference type="Pfam" id="PF00535">
    <property type="entry name" value="Glycos_transf_2"/>
    <property type="match status" value="1"/>
</dbReference>
<name>A0A4Q5IXJ8_9ACTN</name>
<dbReference type="PANTHER" id="PTHR43398:SF1">
    <property type="entry name" value="DOLICHOL-PHOSPHATE MANNOSYLTRANSFERASE SUBUNIT 1"/>
    <property type="match status" value="1"/>
</dbReference>
<proteinExistence type="inferred from homology"/>
<keyword evidence="6" id="KW-1185">Reference proteome</keyword>
<dbReference type="GO" id="GO:0009247">
    <property type="term" value="P:glycolipid biosynthetic process"/>
    <property type="evidence" value="ECO:0007669"/>
    <property type="project" value="TreeGrafter"/>
</dbReference>
<dbReference type="InterPro" id="IPR001173">
    <property type="entry name" value="Glyco_trans_2-like"/>
</dbReference>
<sequence length="262" mass="28867">MHAGGTWEVPAYDTVRWRGRTRRDCVVIPVINEGPRIRSLLTKMRAIDVPSLADIIIVDGGSTDGSLPTDLLDDADVAALLVKTGPGKLSAQLRCAYAFVLEQGYEGIVTIDGNDKDDPTPIPNFLEALQSGVDFVQASRFVEGGVAVNTPLSRDLAIRLLHAPALSLASRHRWTDTTQGFRGYRSEVLRDLRVAPFREVFQAYELLAYLTYRVPRLGYRCLELPTSRVYPDGEVPTKISGLRGNAELIKVLLSACLGRYNP</sequence>
<keyword evidence="3 5" id="KW-0808">Transferase</keyword>
<evidence type="ECO:0000256" key="2">
    <source>
        <dbReference type="ARBA" id="ARBA00022676"/>
    </source>
</evidence>
<reference evidence="5 6" key="1">
    <citation type="submission" date="2019-01" db="EMBL/GenBank/DDBJ databases">
        <title>Nocardioides guangzhouensis sp. nov., an actinobacterium isolated from soil.</title>
        <authorList>
            <person name="Fu Y."/>
            <person name="Cai Y."/>
            <person name="Lin Z."/>
            <person name="Chen P."/>
        </authorList>
    </citation>
    <scope>NUCLEOTIDE SEQUENCE [LARGE SCALE GENOMIC DNA]</scope>
    <source>
        <strain evidence="5 6">NBRC 105384</strain>
    </source>
</reference>
<dbReference type="AlphaFoldDB" id="A0A4Q5IXJ8"/>
<dbReference type="InterPro" id="IPR039528">
    <property type="entry name" value="DPM1-like"/>
</dbReference>
<dbReference type="SUPFAM" id="SSF53448">
    <property type="entry name" value="Nucleotide-diphospho-sugar transferases"/>
    <property type="match status" value="1"/>
</dbReference>
<protein>
    <submittedName>
        <fullName evidence="5">Glycosyltransferase family 2 protein</fullName>
    </submittedName>
</protein>
<dbReference type="Proteomes" id="UP000291189">
    <property type="component" value="Unassembled WGS sequence"/>
</dbReference>
<dbReference type="GO" id="GO:0016020">
    <property type="term" value="C:membrane"/>
    <property type="evidence" value="ECO:0007669"/>
    <property type="project" value="GOC"/>
</dbReference>
<dbReference type="RefSeq" id="WP_129989414.1">
    <property type="nucleotide sequence ID" value="NZ_SDPU01000035.1"/>
</dbReference>
<feature type="domain" description="Glycosyltransferase 2-like" evidence="4">
    <location>
        <begin position="25"/>
        <end position="192"/>
    </location>
</feature>
<evidence type="ECO:0000313" key="6">
    <source>
        <dbReference type="Proteomes" id="UP000291189"/>
    </source>
</evidence>
<organism evidence="5 6">
    <name type="scientific">Nocardioides iriomotensis</name>
    <dbReference type="NCBI Taxonomy" id="715784"/>
    <lineage>
        <taxon>Bacteria</taxon>
        <taxon>Bacillati</taxon>
        <taxon>Actinomycetota</taxon>
        <taxon>Actinomycetes</taxon>
        <taxon>Propionibacteriales</taxon>
        <taxon>Nocardioidaceae</taxon>
        <taxon>Nocardioides</taxon>
    </lineage>
</organism>
<dbReference type="InterPro" id="IPR029044">
    <property type="entry name" value="Nucleotide-diphossugar_trans"/>
</dbReference>